<dbReference type="Proteomes" id="UP001313282">
    <property type="component" value="Unassembled WGS sequence"/>
</dbReference>
<dbReference type="EMBL" id="JAVHNR010000004">
    <property type="protein sequence ID" value="KAK6345738.1"/>
    <property type="molecule type" value="Genomic_DNA"/>
</dbReference>
<evidence type="ECO:0000313" key="1">
    <source>
        <dbReference type="EMBL" id="KAK6345738.1"/>
    </source>
</evidence>
<keyword evidence="2" id="KW-1185">Reference proteome</keyword>
<reference evidence="1 2" key="1">
    <citation type="submission" date="2019-10" db="EMBL/GenBank/DDBJ databases">
        <authorList>
            <person name="Palmer J.M."/>
        </authorList>
    </citation>
    <scope>NUCLEOTIDE SEQUENCE [LARGE SCALE GENOMIC DNA]</scope>
    <source>
        <strain evidence="1 2">TWF718</strain>
    </source>
</reference>
<evidence type="ECO:0000313" key="2">
    <source>
        <dbReference type="Proteomes" id="UP001313282"/>
    </source>
</evidence>
<proteinExistence type="predicted"/>
<protein>
    <submittedName>
        <fullName evidence="1">Uncharacterized protein</fullName>
    </submittedName>
</protein>
<sequence>METRGEGEISSQVQARTTIQASPCWVRGKELFFLSLLESKRPPSRGEIDDFMKDNAHLDGTIKDCQEIQKTADGSYKAKTSGRLIGRLLNTLSIIKEVADPFLEFAPESVSIAWFAISALVQVCGFFGSLQPVNFPIP</sequence>
<dbReference type="AlphaFoldDB" id="A0AAN8MUK6"/>
<name>A0AAN8MUK6_9PEZI</name>
<organism evidence="1 2">
    <name type="scientific">Orbilia javanica</name>
    <dbReference type="NCBI Taxonomy" id="47235"/>
    <lineage>
        <taxon>Eukaryota</taxon>
        <taxon>Fungi</taxon>
        <taxon>Dikarya</taxon>
        <taxon>Ascomycota</taxon>
        <taxon>Pezizomycotina</taxon>
        <taxon>Orbiliomycetes</taxon>
        <taxon>Orbiliales</taxon>
        <taxon>Orbiliaceae</taxon>
        <taxon>Orbilia</taxon>
    </lineage>
</organism>
<comment type="caution">
    <text evidence="1">The sequence shown here is derived from an EMBL/GenBank/DDBJ whole genome shotgun (WGS) entry which is preliminary data.</text>
</comment>
<accession>A0AAN8MUK6</accession>
<gene>
    <name evidence="1" type="ORF">TWF718_007645</name>
</gene>